<name>A0A2H3BX21_9AGAR</name>
<feature type="region of interest" description="Disordered" evidence="1">
    <location>
        <begin position="1"/>
        <end position="132"/>
    </location>
</feature>
<organism evidence="2 3">
    <name type="scientific">Armillaria solidipes</name>
    <dbReference type="NCBI Taxonomy" id="1076256"/>
    <lineage>
        <taxon>Eukaryota</taxon>
        <taxon>Fungi</taxon>
        <taxon>Dikarya</taxon>
        <taxon>Basidiomycota</taxon>
        <taxon>Agaricomycotina</taxon>
        <taxon>Agaricomycetes</taxon>
        <taxon>Agaricomycetidae</taxon>
        <taxon>Agaricales</taxon>
        <taxon>Marasmiineae</taxon>
        <taxon>Physalacriaceae</taxon>
        <taxon>Armillaria</taxon>
    </lineage>
</organism>
<sequence>MTSKPVLESKNQYAALSIESMNNDDNDLHPQDDRHDTGDAVAAKRNDLKSKTLSPLLLGPVQENLKGPSQSPARAQAKAVNPTGHGAESPIDKDDGSDDTELAAPSPGGTFDQANLLNNDATKSAKEEKRTH</sequence>
<evidence type="ECO:0000256" key="1">
    <source>
        <dbReference type="SAM" id="MobiDB-lite"/>
    </source>
</evidence>
<keyword evidence="3" id="KW-1185">Reference proteome</keyword>
<dbReference type="Proteomes" id="UP000218334">
    <property type="component" value="Unassembled WGS sequence"/>
</dbReference>
<gene>
    <name evidence="2" type="ORF">ARMSODRAFT_970047</name>
</gene>
<feature type="compositionally biased region" description="Polar residues" evidence="1">
    <location>
        <begin position="112"/>
        <end position="122"/>
    </location>
</feature>
<feature type="compositionally biased region" description="Basic and acidic residues" evidence="1">
    <location>
        <begin position="123"/>
        <end position="132"/>
    </location>
</feature>
<evidence type="ECO:0000313" key="2">
    <source>
        <dbReference type="EMBL" id="PBK75375.1"/>
    </source>
</evidence>
<accession>A0A2H3BX21</accession>
<evidence type="ECO:0000313" key="3">
    <source>
        <dbReference type="Proteomes" id="UP000218334"/>
    </source>
</evidence>
<proteinExistence type="predicted"/>
<feature type="compositionally biased region" description="Basic and acidic residues" evidence="1">
    <location>
        <begin position="26"/>
        <end position="50"/>
    </location>
</feature>
<dbReference type="AlphaFoldDB" id="A0A2H3BX21"/>
<feature type="compositionally biased region" description="Polar residues" evidence="1">
    <location>
        <begin position="1"/>
        <end position="23"/>
    </location>
</feature>
<dbReference type="EMBL" id="KZ293417">
    <property type="protein sequence ID" value="PBK75375.1"/>
    <property type="molecule type" value="Genomic_DNA"/>
</dbReference>
<reference evidence="3" key="1">
    <citation type="journal article" date="2017" name="Nat. Ecol. Evol.">
        <title>Genome expansion and lineage-specific genetic innovations in the forest pathogenic fungi Armillaria.</title>
        <authorList>
            <person name="Sipos G."/>
            <person name="Prasanna A.N."/>
            <person name="Walter M.C."/>
            <person name="O'Connor E."/>
            <person name="Balint B."/>
            <person name="Krizsan K."/>
            <person name="Kiss B."/>
            <person name="Hess J."/>
            <person name="Varga T."/>
            <person name="Slot J."/>
            <person name="Riley R."/>
            <person name="Boka B."/>
            <person name="Rigling D."/>
            <person name="Barry K."/>
            <person name="Lee J."/>
            <person name="Mihaltcheva S."/>
            <person name="LaButti K."/>
            <person name="Lipzen A."/>
            <person name="Waldron R."/>
            <person name="Moloney N.M."/>
            <person name="Sperisen C."/>
            <person name="Kredics L."/>
            <person name="Vagvoelgyi C."/>
            <person name="Patrignani A."/>
            <person name="Fitzpatrick D."/>
            <person name="Nagy I."/>
            <person name="Doyle S."/>
            <person name="Anderson J.B."/>
            <person name="Grigoriev I.V."/>
            <person name="Gueldener U."/>
            <person name="Muensterkoetter M."/>
            <person name="Nagy L.G."/>
        </authorList>
    </citation>
    <scope>NUCLEOTIDE SEQUENCE [LARGE SCALE GENOMIC DNA]</scope>
    <source>
        <strain evidence="3">28-4</strain>
    </source>
</reference>
<protein>
    <submittedName>
        <fullName evidence="2">Uncharacterized protein</fullName>
    </submittedName>
</protein>